<evidence type="ECO:0000259" key="3">
    <source>
        <dbReference type="PROSITE" id="PS50977"/>
    </source>
</evidence>
<dbReference type="GO" id="GO:0000976">
    <property type="term" value="F:transcription cis-regulatory region binding"/>
    <property type="evidence" value="ECO:0007669"/>
    <property type="project" value="TreeGrafter"/>
</dbReference>
<keyword evidence="5" id="KW-1185">Reference proteome</keyword>
<proteinExistence type="predicted"/>
<dbReference type="AlphaFoldDB" id="C8X940"/>
<name>C8X940_NAKMY</name>
<feature type="DNA-binding region" description="H-T-H motif" evidence="2">
    <location>
        <begin position="38"/>
        <end position="57"/>
    </location>
</feature>
<feature type="domain" description="HTH tetR-type" evidence="3">
    <location>
        <begin position="15"/>
        <end position="75"/>
    </location>
</feature>
<dbReference type="EMBL" id="CP001737">
    <property type="protein sequence ID" value="ACV81138.1"/>
    <property type="molecule type" value="Genomic_DNA"/>
</dbReference>
<dbReference type="RefSeq" id="WP_015749947.1">
    <property type="nucleotide sequence ID" value="NC_013235.1"/>
</dbReference>
<dbReference type="InterPro" id="IPR050109">
    <property type="entry name" value="HTH-type_TetR-like_transc_reg"/>
</dbReference>
<dbReference type="Pfam" id="PF00440">
    <property type="entry name" value="TetR_N"/>
    <property type="match status" value="1"/>
</dbReference>
<dbReference type="PANTHER" id="PTHR30055:SF226">
    <property type="entry name" value="HTH-TYPE TRANSCRIPTIONAL REGULATOR PKSA"/>
    <property type="match status" value="1"/>
</dbReference>
<dbReference type="Gene3D" id="1.10.357.10">
    <property type="entry name" value="Tetracycline Repressor, domain 2"/>
    <property type="match status" value="1"/>
</dbReference>
<organism evidence="4 5">
    <name type="scientific">Nakamurella multipartita (strain ATCC 700099 / DSM 44233 / CIP 104796 / JCM 9543 / NBRC 105858 / Y-104)</name>
    <name type="common">Microsphaera multipartita</name>
    <dbReference type="NCBI Taxonomy" id="479431"/>
    <lineage>
        <taxon>Bacteria</taxon>
        <taxon>Bacillati</taxon>
        <taxon>Actinomycetota</taxon>
        <taxon>Actinomycetes</taxon>
        <taxon>Nakamurellales</taxon>
        <taxon>Nakamurellaceae</taxon>
        <taxon>Nakamurella</taxon>
    </lineage>
</organism>
<dbReference type="InParanoid" id="C8X940"/>
<evidence type="ECO:0000256" key="1">
    <source>
        <dbReference type="ARBA" id="ARBA00023125"/>
    </source>
</evidence>
<evidence type="ECO:0000313" key="4">
    <source>
        <dbReference type="EMBL" id="ACV81138.1"/>
    </source>
</evidence>
<dbReference type="PROSITE" id="PS50977">
    <property type="entry name" value="HTH_TETR_2"/>
    <property type="match status" value="1"/>
</dbReference>
<dbReference type="eggNOG" id="COG1309">
    <property type="taxonomic scope" value="Bacteria"/>
</dbReference>
<dbReference type="PANTHER" id="PTHR30055">
    <property type="entry name" value="HTH-TYPE TRANSCRIPTIONAL REGULATOR RUTR"/>
    <property type="match status" value="1"/>
</dbReference>
<dbReference type="InterPro" id="IPR001647">
    <property type="entry name" value="HTH_TetR"/>
</dbReference>
<dbReference type="STRING" id="479431.Namu_4864"/>
<sequence>METTAGEPPAGRAAALPRVSVADVAVRMFAEQGFQATSATAIAEAAGVSRSTFFRQFRSKDDVIFADHDELLDAIGEFLARDHGDPYWAVCEAATMVFRRFRDRLPIVQLRDRVVRQTPELRDRELVTISRYERLFASHLRRRLPHEPPLIAIRFAAVVTATHNYELRRLLRSPDPVDEQELTAALDEVRALFGVGPTAGAAGSAPDIMVAVFPAATSPERVAAVVREHLTEARSG</sequence>
<dbReference type="HOGENOM" id="CLU_069356_2_1_11"/>
<reference evidence="4 5" key="2">
    <citation type="journal article" date="2010" name="Stand. Genomic Sci.">
        <title>Complete genome sequence of Nakamurella multipartita type strain (Y-104).</title>
        <authorList>
            <person name="Tice H."/>
            <person name="Mayilraj S."/>
            <person name="Sims D."/>
            <person name="Lapidus A."/>
            <person name="Nolan M."/>
            <person name="Lucas S."/>
            <person name="Glavina Del Rio T."/>
            <person name="Copeland A."/>
            <person name="Cheng J.F."/>
            <person name="Meincke L."/>
            <person name="Bruce D."/>
            <person name="Goodwin L."/>
            <person name="Pitluck S."/>
            <person name="Ivanova N."/>
            <person name="Mavromatis K."/>
            <person name="Ovchinnikova G."/>
            <person name="Pati A."/>
            <person name="Chen A."/>
            <person name="Palaniappan K."/>
            <person name="Land M."/>
            <person name="Hauser L."/>
            <person name="Chang Y.J."/>
            <person name="Jeffries C.D."/>
            <person name="Detter J.C."/>
            <person name="Brettin T."/>
            <person name="Rohde M."/>
            <person name="Goker M."/>
            <person name="Bristow J."/>
            <person name="Eisen J.A."/>
            <person name="Markowitz V."/>
            <person name="Hugenholtz P."/>
            <person name="Kyrpides N.C."/>
            <person name="Klenk H.P."/>
            <person name="Chen F."/>
        </authorList>
    </citation>
    <scope>NUCLEOTIDE SEQUENCE [LARGE SCALE GENOMIC DNA]</scope>
    <source>
        <strain evidence="5">ATCC 700099 / DSM 44233 / CIP 104796 / JCM 9543 / NBRC 105858 / Y-104</strain>
    </source>
</reference>
<dbReference type="GO" id="GO:0003700">
    <property type="term" value="F:DNA-binding transcription factor activity"/>
    <property type="evidence" value="ECO:0007669"/>
    <property type="project" value="TreeGrafter"/>
</dbReference>
<evidence type="ECO:0000313" key="5">
    <source>
        <dbReference type="Proteomes" id="UP000002218"/>
    </source>
</evidence>
<gene>
    <name evidence="4" type="ordered locus">Namu_4864</name>
</gene>
<dbReference type="SUPFAM" id="SSF46689">
    <property type="entry name" value="Homeodomain-like"/>
    <property type="match status" value="1"/>
</dbReference>
<dbReference type="KEGG" id="nml:Namu_4864"/>
<dbReference type="OrthoDB" id="3235020at2"/>
<accession>C8X940</accession>
<evidence type="ECO:0000256" key="2">
    <source>
        <dbReference type="PROSITE-ProRule" id="PRU00335"/>
    </source>
</evidence>
<reference evidence="5" key="1">
    <citation type="submission" date="2009-09" db="EMBL/GenBank/DDBJ databases">
        <title>The complete genome of Nakamurella multipartita DSM 44233.</title>
        <authorList>
            <consortium name="US DOE Joint Genome Institute (JGI-PGF)"/>
            <person name="Lucas S."/>
            <person name="Copeland A."/>
            <person name="Lapidus A."/>
            <person name="Glavina del Rio T."/>
            <person name="Dalin E."/>
            <person name="Tice H."/>
            <person name="Bruce D."/>
            <person name="Goodwin L."/>
            <person name="Pitluck S."/>
            <person name="Kyrpides N."/>
            <person name="Mavromatis K."/>
            <person name="Ivanova N."/>
            <person name="Ovchinnikova G."/>
            <person name="Sims D."/>
            <person name="Meincke L."/>
            <person name="Brettin T."/>
            <person name="Detter J.C."/>
            <person name="Han C."/>
            <person name="Larimer F."/>
            <person name="Land M."/>
            <person name="Hauser L."/>
            <person name="Markowitz V."/>
            <person name="Cheng J.-F."/>
            <person name="Hugenholtz P."/>
            <person name="Woyke T."/>
            <person name="Wu D."/>
            <person name="Klenk H.-P."/>
            <person name="Eisen J.A."/>
        </authorList>
    </citation>
    <scope>NUCLEOTIDE SEQUENCE [LARGE SCALE GENOMIC DNA]</scope>
    <source>
        <strain evidence="5">ATCC 700099 / DSM 44233 / CIP 104796 / JCM 9543 / NBRC 105858 / Y-104</strain>
    </source>
</reference>
<dbReference type="InterPro" id="IPR009057">
    <property type="entry name" value="Homeodomain-like_sf"/>
</dbReference>
<keyword evidence="1 2" id="KW-0238">DNA-binding</keyword>
<dbReference type="Proteomes" id="UP000002218">
    <property type="component" value="Chromosome"/>
</dbReference>
<dbReference type="PRINTS" id="PR00455">
    <property type="entry name" value="HTHTETR"/>
</dbReference>
<protein>
    <submittedName>
        <fullName evidence="4">Transcriptional regulator, TetR family</fullName>
    </submittedName>
</protein>